<proteinExistence type="predicted"/>
<feature type="compositionally biased region" description="Basic and acidic residues" evidence="1">
    <location>
        <begin position="253"/>
        <end position="267"/>
    </location>
</feature>
<dbReference type="EMBL" id="OQ709222">
    <property type="protein sequence ID" value="WGH21927.1"/>
    <property type="molecule type" value="Genomic_DNA"/>
</dbReference>
<evidence type="ECO:0000313" key="3">
    <source>
        <dbReference type="Proteomes" id="UP001242841"/>
    </source>
</evidence>
<accession>A0AAF0GL15</accession>
<sequence length="284" mass="33265">MTETVVPNEAEQYALDRMAAEGISPTQEIYIDVWGYHDIKRWYFPGQESVPEQNRLYLKVQKMTEGVRQKYQKATNAKVTILKQNSNAEMGVDPARDREQLILKSVTGWYMRRPGAGGGFHEVEYTDRAFREWFDGANPAHIEDLEKFIRDINPWMLDEVTLEAIDKEIDRLQEQREEVARRQEEKVTFPRQIKKWLEGKEFGETERLHSAIVLFAFLDNMKWNHLPCAGGIYDQDPDLMDKFSIIFNMRNKHQADEQKKQQDEMKRNSGSSGGGIKRPRARKH</sequence>
<reference evidence="2" key="1">
    <citation type="submission" date="2023-03" db="EMBL/GenBank/DDBJ databases">
        <authorList>
            <person name="Aguilar E."/>
            <person name="Antigua R."/>
            <person name="Antonino C."/>
            <person name="Bisram R."/>
            <person name="Chen J."/>
            <person name="Davilmar B."/>
            <person name="Del R.K."/>
            <person name="Germosen J."/>
            <person name="Hernandez J."/>
            <person name="Kelloggs L."/>
            <person name="Lema C."/>
            <person name="Li J."/>
            <person name="Melendez A."/>
            <person name="Mohammed I."/>
            <person name="Ryan A."/>
            <person name="Singh S."/>
            <person name="Tariq H."/>
            <person name="Golebiewska U.P."/>
            <person name="Russell D.A."/>
            <person name="Jacobs-Sera D."/>
            <person name="Hatfull G.F."/>
        </authorList>
    </citation>
    <scope>NUCLEOTIDE SEQUENCE</scope>
</reference>
<keyword evidence="3" id="KW-1185">Reference proteome</keyword>
<name>A0AAF0GL15_9CAUD</name>
<feature type="region of interest" description="Disordered" evidence="1">
    <location>
        <begin position="252"/>
        <end position="284"/>
    </location>
</feature>
<protein>
    <submittedName>
        <fullName evidence="2">Tail assembly chaperone</fullName>
    </submittedName>
</protein>
<gene>
    <name evidence="2" type="primary">43</name>
    <name evidence="2" type="ORF">SEA_TROGGLEHUMPER_43</name>
</gene>
<organism evidence="2 3">
    <name type="scientific">Rhodococcus phage Trogglehumper</name>
    <dbReference type="NCBI Taxonomy" id="3038381"/>
    <lineage>
        <taxon>Viruses</taxon>
        <taxon>Duplodnaviria</taxon>
        <taxon>Heunggongvirae</taxon>
        <taxon>Uroviricota</taxon>
        <taxon>Caudoviricetes</taxon>
        <taxon>Caudoviricetes incertae sedis</taxon>
        <taxon>Trogglehumpervirus</taxon>
        <taxon>Trogglehumpervirus trogglehumper</taxon>
    </lineage>
</organism>
<dbReference type="Proteomes" id="UP001242841">
    <property type="component" value="Segment"/>
</dbReference>
<evidence type="ECO:0000313" key="2">
    <source>
        <dbReference type="EMBL" id="WGH21927.1"/>
    </source>
</evidence>
<evidence type="ECO:0000256" key="1">
    <source>
        <dbReference type="SAM" id="MobiDB-lite"/>
    </source>
</evidence>